<evidence type="ECO:0000256" key="3">
    <source>
        <dbReference type="ARBA" id="ARBA00022898"/>
    </source>
</evidence>
<dbReference type="RefSeq" id="WP_125987525.1">
    <property type="nucleotide sequence ID" value="NZ_CP046640.1"/>
</dbReference>
<dbReference type="GO" id="GO:0008483">
    <property type="term" value="F:transaminase activity"/>
    <property type="evidence" value="ECO:0007669"/>
    <property type="project" value="UniProtKB-KW"/>
</dbReference>
<dbReference type="KEGG" id="ifn:GM661_01610"/>
<dbReference type="Proteomes" id="UP000665020">
    <property type="component" value="Chromosome"/>
</dbReference>
<keyword evidence="8" id="KW-1185">Reference proteome</keyword>
<name>A0A8A7K6G5_9FIRM</name>
<organism evidence="7 8">
    <name type="scientific">Iocasia fonsfrigidae</name>
    <dbReference type="NCBI Taxonomy" id="2682810"/>
    <lineage>
        <taxon>Bacteria</taxon>
        <taxon>Bacillati</taxon>
        <taxon>Bacillota</taxon>
        <taxon>Clostridia</taxon>
        <taxon>Halanaerobiales</taxon>
        <taxon>Halanaerobiaceae</taxon>
        <taxon>Iocasia</taxon>
    </lineage>
</organism>
<evidence type="ECO:0000259" key="6">
    <source>
        <dbReference type="Pfam" id="PF00266"/>
    </source>
</evidence>
<keyword evidence="7" id="KW-0808">Transferase</keyword>
<gene>
    <name evidence="7" type="ORF">GM661_01610</name>
</gene>
<dbReference type="PROSITE" id="PS00595">
    <property type="entry name" value="AA_TRANSFER_CLASS_5"/>
    <property type="match status" value="1"/>
</dbReference>
<proteinExistence type="inferred from homology"/>
<dbReference type="AlphaFoldDB" id="A0A8A7K6G5"/>
<keyword evidence="3" id="KW-0663">Pyridoxal phosphate</keyword>
<evidence type="ECO:0000256" key="2">
    <source>
        <dbReference type="ARBA" id="ARBA00010447"/>
    </source>
</evidence>
<evidence type="ECO:0000256" key="1">
    <source>
        <dbReference type="ARBA" id="ARBA00001933"/>
    </source>
</evidence>
<evidence type="ECO:0000256" key="4">
    <source>
        <dbReference type="ARBA" id="ARBA00050776"/>
    </source>
</evidence>
<comment type="catalytic activity">
    <reaction evidence="4">
        <text>(sulfur carrier)-H + L-cysteine = (sulfur carrier)-SH + L-alanine</text>
        <dbReference type="Rhea" id="RHEA:43892"/>
        <dbReference type="Rhea" id="RHEA-COMP:14737"/>
        <dbReference type="Rhea" id="RHEA-COMP:14739"/>
        <dbReference type="ChEBI" id="CHEBI:29917"/>
        <dbReference type="ChEBI" id="CHEBI:35235"/>
        <dbReference type="ChEBI" id="CHEBI:57972"/>
        <dbReference type="ChEBI" id="CHEBI:64428"/>
        <dbReference type="EC" id="2.8.1.7"/>
    </reaction>
</comment>
<evidence type="ECO:0000256" key="5">
    <source>
        <dbReference type="RuleBase" id="RU004504"/>
    </source>
</evidence>
<dbReference type="PANTHER" id="PTHR43586">
    <property type="entry name" value="CYSTEINE DESULFURASE"/>
    <property type="match status" value="1"/>
</dbReference>
<feature type="domain" description="Aminotransferase class V" evidence="6">
    <location>
        <begin position="30"/>
        <end position="417"/>
    </location>
</feature>
<sequence>MPLGNSPFRKYILGLETKVPLANGQQTNYINFDNAATTPPLYSVIKTLNDFAPWYSSIHRGQGYKSLLSSEFYEDSRKIVLNFVKGNPVSHTVVYGKNTTEAINKLSYRLSNSEGKNVILTTEMEHHSNDLPWRNRFTVDYIKSTDDGSISLADLESKLIKYNDRVRLITLTGASNVTGYKNPIYKAAGLAHHYHTKILIDAAQLIPHSPIDMKHANESEKIDFLVFSAHKMYAPFGTGVLIAPKETFLNGSPEYSGGGTVKVVTQDNVYWDLPPHKEEAGTPNIMGIIALMEAINSLTKFGLDKISNYEEKLCNYTAKQLQNIPDLKIYNTKKIPKVAIIPFNIKGIRHDILARCLSHEAGIAVRNGCFCAQPYIQKILKISPGEIKRHINNTELHPGLVRISFGMYNTYEEINKLIEILNDISKDKNKYLRKYS</sequence>
<dbReference type="PANTHER" id="PTHR43586:SF8">
    <property type="entry name" value="CYSTEINE DESULFURASE 1, CHLOROPLASTIC"/>
    <property type="match status" value="1"/>
</dbReference>
<dbReference type="InterPro" id="IPR015424">
    <property type="entry name" value="PyrdxlP-dep_Trfase"/>
</dbReference>
<dbReference type="InterPro" id="IPR015421">
    <property type="entry name" value="PyrdxlP-dep_Trfase_major"/>
</dbReference>
<dbReference type="Gene3D" id="3.40.640.10">
    <property type="entry name" value="Type I PLP-dependent aspartate aminotransferase-like (Major domain)"/>
    <property type="match status" value="1"/>
</dbReference>
<accession>A0A8A7K6G5</accession>
<dbReference type="Pfam" id="PF00266">
    <property type="entry name" value="Aminotran_5"/>
    <property type="match status" value="1"/>
</dbReference>
<evidence type="ECO:0000313" key="7">
    <source>
        <dbReference type="EMBL" id="QTL96760.1"/>
    </source>
</evidence>
<comment type="cofactor">
    <cofactor evidence="1 5">
        <name>pyridoxal 5'-phosphate</name>
        <dbReference type="ChEBI" id="CHEBI:597326"/>
    </cofactor>
</comment>
<keyword evidence="7" id="KW-0032">Aminotransferase</keyword>
<comment type="similarity">
    <text evidence="2">Belongs to the class-V pyridoxal-phosphate-dependent aminotransferase family. Csd subfamily.</text>
</comment>
<dbReference type="Gene3D" id="3.90.1150.10">
    <property type="entry name" value="Aspartate Aminotransferase, domain 1"/>
    <property type="match status" value="1"/>
</dbReference>
<reference evidence="7" key="1">
    <citation type="submission" date="2019-12" db="EMBL/GenBank/DDBJ databases">
        <authorList>
            <person name="zhang j."/>
            <person name="sun C.M."/>
        </authorList>
    </citation>
    <scope>NUCLEOTIDE SEQUENCE</scope>
    <source>
        <strain evidence="7">NS-1</strain>
    </source>
</reference>
<dbReference type="EMBL" id="CP046640">
    <property type="protein sequence ID" value="QTL96760.1"/>
    <property type="molecule type" value="Genomic_DNA"/>
</dbReference>
<dbReference type="GO" id="GO:0031071">
    <property type="term" value="F:cysteine desulfurase activity"/>
    <property type="evidence" value="ECO:0007669"/>
    <property type="project" value="UniProtKB-EC"/>
</dbReference>
<dbReference type="InterPro" id="IPR015422">
    <property type="entry name" value="PyrdxlP-dep_Trfase_small"/>
</dbReference>
<dbReference type="InterPro" id="IPR000192">
    <property type="entry name" value="Aminotrans_V_dom"/>
</dbReference>
<protein>
    <submittedName>
        <fullName evidence="7">Aminotransferase class V-fold PLP-dependent enzyme</fullName>
    </submittedName>
</protein>
<dbReference type="SUPFAM" id="SSF53383">
    <property type="entry name" value="PLP-dependent transferases"/>
    <property type="match status" value="1"/>
</dbReference>
<dbReference type="InterPro" id="IPR020578">
    <property type="entry name" value="Aminotrans_V_PyrdxlP_BS"/>
</dbReference>
<evidence type="ECO:0000313" key="8">
    <source>
        <dbReference type="Proteomes" id="UP000665020"/>
    </source>
</evidence>